<feature type="compositionally biased region" description="Low complexity" evidence="1">
    <location>
        <begin position="124"/>
        <end position="147"/>
    </location>
</feature>
<name>A0A8T0NED3_PANVG</name>
<dbReference type="EMBL" id="CM029053">
    <property type="protein sequence ID" value="KAG2547208.1"/>
    <property type="molecule type" value="Genomic_DNA"/>
</dbReference>
<dbReference type="Proteomes" id="UP000823388">
    <property type="component" value="Chromosome 9K"/>
</dbReference>
<protein>
    <submittedName>
        <fullName evidence="2">Uncharacterized protein</fullName>
    </submittedName>
</protein>
<accession>A0A8T0NED3</accession>
<reference evidence="2" key="1">
    <citation type="submission" date="2020-05" db="EMBL/GenBank/DDBJ databases">
        <title>WGS assembly of Panicum virgatum.</title>
        <authorList>
            <person name="Lovell J.T."/>
            <person name="Jenkins J."/>
            <person name="Shu S."/>
            <person name="Juenger T.E."/>
            <person name="Schmutz J."/>
        </authorList>
    </citation>
    <scope>NUCLEOTIDE SEQUENCE</scope>
    <source>
        <strain evidence="2">AP13</strain>
    </source>
</reference>
<keyword evidence="3" id="KW-1185">Reference proteome</keyword>
<evidence type="ECO:0000313" key="2">
    <source>
        <dbReference type="EMBL" id="KAG2547208.1"/>
    </source>
</evidence>
<organism evidence="2 3">
    <name type="scientific">Panicum virgatum</name>
    <name type="common">Blackwell switchgrass</name>
    <dbReference type="NCBI Taxonomy" id="38727"/>
    <lineage>
        <taxon>Eukaryota</taxon>
        <taxon>Viridiplantae</taxon>
        <taxon>Streptophyta</taxon>
        <taxon>Embryophyta</taxon>
        <taxon>Tracheophyta</taxon>
        <taxon>Spermatophyta</taxon>
        <taxon>Magnoliopsida</taxon>
        <taxon>Liliopsida</taxon>
        <taxon>Poales</taxon>
        <taxon>Poaceae</taxon>
        <taxon>PACMAD clade</taxon>
        <taxon>Panicoideae</taxon>
        <taxon>Panicodae</taxon>
        <taxon>Paniceae</taxon>
        <taxon>Panicinae</taxon>
        <taxon>Panicum</taxon>
        <taxon>Panicum sect. Hiantes</taxon>
    </lineage>
</organism>
<feature type="region of interest" description="Disordered" evidence="1">
    <location>
        <begin position="114"/>
        <end position="147"/>
    </location>
</feature>
<comment type="caution">
    <text evidence="2">The sequence shown here is derived from an EMBL/GenBank/DDBJ whole genome shotgun (WGS) entry which is preliminary data.</text>
</comment>
<sequence>MQRRPFQHLLLLLVEDQFERIINHIINLMPPSLEINKISKIFEAVLVSNVINIIVKLQFKFDHIRAKEVNRVEISKLAALRACSRPAASRRTKQRPTAWRAERMREVGWLELTAEERESGTTSAAAQRAWRAGQAPWRAQRGPAEGD</sequence>
<dbReference type="AlphaFoldDB" id="A0A8T0NED3"/>
<gene>
    <name evidence="2" type="ORF">PVAP13_9KG072400</name>
</gene>
<evidence type="ECO:0000313" key="3">
    <source>
        <dbReference type="Proteomes" id="UP000823388"/>
    </source>
</evidence>
<evidence type="ECO:0000256" key="1">
    <source>
        <dbReference type="SAM" id="MobiDB-lite"/>
    </source>
</evidence>
<proteinExistence type="predicted"/>